<feature type="domain" description="Amidohydrolase-related" evidence="1">
    <location>
        <begin position="86"/>
        <end position="449"/>
    </location>
</feature>
<dbReference type="PANTHER" id="PTHR43135:SF3">
    <property type="entry name" value="ALPHA-D-RIBOSE 1-METHYLPHOSPHONATE 5-TRIPHOSPHATE DIPHOSPHATASE"/>
    <property type="match status" value="1"/>
</dbReference>
<dbReference type="GO" id="GO:0016810">
    <property type="term" value="F:hydrolase activity, acting on carbon-nitrogen (but not peptide) bonds"/>
    <property type="evidence" value="ECO:0007669"/>
    <property type="project" value="InterPro"/>
</dbReference>
<dbReference type="SUPFAM" id="SSF51338">
    <property type="entry name" value="Composite domain of metallo-dependent hydrolases"/>
    <property type="match status" value="1"/>
</dbReference>
<gene>
    <name evidence="2" type="ORF">SAMN05421507_116169</name>
</gene>
<dbReference type="OrthoDB" id="3189065at2"/>
<dbReference type="EMBL" id="FNIX01000016">
    <property type="protein sequence ID" value="SDP84403.1"/>
    <property type="molecule type" value="Genomic_DNA"/>
</dbReference>
<dbReference type="Gene3D" id="3.20.20.140">
    <property type="entry name" value="Metal-dependent hydrolases"/>
    <property type="match status" value="2"/>
</dbReference>
<dbReference type="RefSeq" id="WP_090102513.1">
    <property type="nucleotide sequence ID" value="NZ_FNIX01000016.1"/>
</dbReference>
<reference evidence="3" key="1">
    <citation type="submission" date="2016-10" db="EMBL/GenBank/DDBJ databases">
        <authorList>
            <person name="Varghese N."/>
            <person name="Submissions S."/>
        </authorList>
    </citation>
    <scope>NUCLEOTIDE SEQUENCE [LARGE SCALE GENOMIC DNA]</scope>
    <source>
        <strain evidence="3">CGMCC 4.6609</strain>
    </source>
</reference>
<dbReference type="InterPro" id="IPR011059">
    <property type="entry name" value="Metal-dep_hydrolase_composite"/>
</dbReference>
<dbReference type="STRING" id="641025.SAMN05421507_116169"/>
<dbReference type="SUPFAM" id="SSF51556">
    <property type="entry name" value="Metallo-dependent hydrolases"/>
    <property type="match status" value="1"/>
</dbReference>
<evidence type="ECO:0000313" key="2">
    <source>
        <dbReference type="EMBL" id="SDP84403.1"/>
    </source>
</evidence>
<dbReference type="Gene3D" id="2.30.40.10">
    <property type="entry name" value="Urease, subunit C, domain 1"/>
    <property type="match status" value="2"/>
</dbReference>
<proteinExistence type="predicted"/>
<sequence length="478" mass="51514">MTDTTRREVLGWLAGLGVAAGAGLLAPGRADASAGVTALRGVTLVDSAGVRSGTTIVLAGDEVVAVGSRDLPLPRGCAVLDLAGRYVIPGLWDMHVHGAFLDRITLPLCLVNGVTGIREMWGFPPIYELRGRIERGEVLGPRLVVGSSIIDGPHSTLPGALIAGTPDEGRQAVRDAQAQGADFVKVYSYLDRPTLAAIADECARQAITFAGHCSNHVALGDASDLGQRTFEHVYGLPLATSTREAQLRQAIADLPLDPANSFAWFKQVLELERQATLSHSRGKAVRLANRLRRNGSALCPTLVAMRVYSSPADAFSDDARMKYMPAFYRDYWRDSLENWAPVTPREIRDQAEFFRRRQDQVAEMHAHGVEVLVGTDAGNPYSFSGFSVHDELHLLVEAGLSPGDALKSGTRNAAVQPGAPANLVVLDGDPLADIRNTRRIHTVLTRGRVLGPAERQRMLDEVEKAAREPMPPAVTTCC</sequence>
<dbReference type="Proteomes" id="UP000199691">
    <property type="component" value="Unassembled WGS sequence"/>
</dbReference>
<dbReference type="AlphaFoldDB" id="A0A1H0W1K0"/>
<name>A0A1H0W1K0_9PSEU</name>
<dbReference type="InterPro" id="IPR006311">
    <property type="entry name" value="TAT_signal"/>
</dbReference>
<protein>
    <submittedName>
        <fullName evidence="2">Imidazolonepropionase</fullName>
    </submittedName>
</protein>
<organism evidence="2 3">
    <name type="scientific">Lentzea jiangxiensis</name>
    <dbReference type="NCBI Taxonomy" id="641025"/>
    <lineage>
        <taxon>Bacteria</taxon>
        <taxon>Bacillati</taxon>
        <taxon>Actinomycetota</taxon>
        <taxon>Actinomycetes</taxon>
        <taxon>Pseudonocardiales</taxon>
        <taxon>Pseudonocardiaceae</taxon>
        <taxon>Lentzea</taxon>
    </lineage>
</organism>
<dbReference type="PANTHER" id="PTHR43135">
    <property type="entry name" value="ALPHA-D-RIBOSE 1-METHYLPHOSPHONATE 5-TRIPHOSPHATE DIPHOSPHATASE"/>
    <property type="match status" value="1"/>
</dbReference>
<keyword evidence="3" id="KW-1185">Reference proteome</keyword>
<evidence type="ECO:0000313" key="3">
    <source>
        <dbReference type="Proteomes" id="UP000199691"/>
    </source>
</evidence>
<dbReference type="PROSITE" id="PS51318">
    <property type="entry name" value="TAT"/>
    <property type="match status" value="1"/>
</dbReference>
<accession>A0A1H0W1K0</accession>
<dbReference type="Pfam" id="PF01979">
    <property type="entry name" value="Amidohydro_1"/>
    <property type="match status" value="1"/>
</dbReference>
<evidence type="ECO:0000259" key="1">
    <source>
        <dbReference type="Pfam" id="PF01979"/>
    </source>
</evidence>
<dbReference type="InterPro" id="IPR006680">
    <property type="entry name" value="Amidohydro-rel"/>
</dbReference>
<dbReference type="InterPro" id="IPR051781">
    <property type="entry name" value="Metallo-dep_Hydrolase"/>
</dbReference>
<dbReference type="InterPro" id="IPR032466">
    <property type="entry name" value="Metal_Hydrolase"/>
</dbReference>